<dbReference type="InterPro" id="IPR045338">
    <property type="entry name" value="DUF6535"/>
</dbReference>
<dbReference type="InterPro" id="IPR016024">
    <property type="entry name" value="ARM-type_fold"/>
</dbReference>
<sequence length="1661" mass="186436">MVRPQPKRKRAMEVVEDGGERPTATGLMNVLNPTKPEDDRDNPTDLEFRRRARVWALYVEDAEREAREIVDIWRTSLDSLLIFVGLFAGVVSAFIIDARNDLQVGSEQNLLSDIRDALRQPSIATVIHISATAKWINTLWLLSLQITLFSAVMGVLAKEWLAKFAPATIRREAADACRRYRLDAQVKLWRVEFIIALVPLLVQISFFLFSVGIVVRCLTDDRTVGYILLGFFMAGGAVYVAVSLLPVIVPSSPFNTPLSSIFAGAKKAFGEWRSRDHMSRMDPRNNESDNEVLGQILYTKLIQSPKPEHIDEAAAEIALPSFKSKWIEYLCKNDTPRHLLHRFKRCATTRTDNLIERNATLRNHLLAFLQFVDHFAQKLASCPIQEKDALIERYPVLRNALEKSLEPTHPIHRWNNLHEALTPLLFGLRAQVLILLESIPEKYRTKADYIPPTFDFQPSEMSDRPWELAFQDIRSQDRLYLVLSACRGVLQGQKNLREISATILSLRLAKEAGCLAMENEYASEYAGAVCKQDREAAESLVQRFLLKLFETVGWDDMTSVELLTPSSSTAVGIDRASSIAAGERVLEILISTLTHPNREVRMQAISILGARQAQARALNYKLFTDPSIKSVSKMVVYEDEDHGREDALRLLVKMVKDDPTKLSTVTSALIESCKTGFKQEQLQQMRVINFVESLRNVPDGPFDPLIDRIVPEVVDLAWDAVKTDVRWAAMNLLNDLWTTCESKFVPKIKDSVTKVLSSGVLGGKRYQLLTILSDLFKRGELKDPLATAWSTKEFFQDVIADLFEKIVKIAIHDNDRSVREEAKLLLKRLSRSEHLKESLKIDVLGWLTTAKSPPTSWRVRNDAVLVSEIFVEHVDPSVELLKKLIGWAGEDDDVNVRWSSLMLTSIICNRKELNVETINTLRTAIASVKDAVVHEVTFMRTAWIKLLKDLVKLHSLFSDAIHIILELGAIDSDFDLLDLARHQSEPEPNGVLRLGESAATQILRLKQDTVNATDTLLRKEITSDPRIRLTFIQLLSALGRHEKCDFPNGVLEKLALSALTDSDQDVRMEALNAISDLILKNKDSVKGTINFEHVETGMNNPDWRVRQAWVRFASTQVKDADCSFLSNLMEKTIEDTDSNVRKEAIKALRLLLESEDVGLREYIAEKMGIVLSSSLATPNSASRVVLALATITSNTTNLELDATHILCGVQGAIWIELILLLGRIPECKLLAQRIIGAALTDRKICGNLDDLLRQSKLPDPIGMKLPVILDSALDLKSGAKPSLTVRMAAVRFFSHLKGLQCSEDCKYDKEPNESLTKHLDDEKVISRLADMAIKGDTTDLRQRALRLLKQAFTAQDRLLQLRRSIKASLQKVIESSLQDHEFEFRANALDVIDDLTGGNGKDQFRGFFLSSISHLLKAVLIDGDEIFHKSAEKILFKNLALPKESKLARDILVAIPPLKLVEAITVHVVSISDDAASSMAGNLSRMLRNTSPFARATALEMLLILYKKHGHSKPLMVDYHSAIPEITALALDDRNSEIWAPAIQLLVALSSSPPSVVERTPGGVERRNSIRTTTYDFVLLQIKTQVTKFMVLLESEDMRSPVVELLSLVSLDATVRQAISLRLASKVFTLGSTKLQEGHVELLTRLISDGGYQRLFPPIHF</sequence>
<dbReference type="InterPro" id="IPR011989">
    <property type="entry name" value="ARM-like"/>
</dbReference>
<protein>
    <recommendedName>
        <fullName evidence="4">DUF6535 domain-containing protein</fullName>
    </recommendedName>
</protein>
<evidence type="ECO:0000256" key="3">
    <source>
        <dbReference type="SAM" id="Phobius"/>
    </source>
</evidence>
<feature type="region of interest" description="Disordered" evidence="2">
    <location>
        <begin position="1"/>
        <end position="44"/>
    </location>
</feature>
<organism evidence="5 6">
    <name type="scientific">Candolleomyces eurysporus</name>
    <dbReference type="NCBI Taxonomy" id="2828524"/>
    <lineage>
        <taxon>Eukaryota</taxon>
        <taxon>Fungi</taxon>
        <taxon>Dikarya</taxon>
        <taxon>Basidiomycota</taxon>
        <taxon>Agaricomycotina</taxon>
        <taxon>Agaricomycetes</taxon>
        <taxon>Agaricomycetidae</taxon>
        <taxon>Agaricales</taxon>
        <taxon>Agaricineae</taxon>
        <taxon>Psathyrellaceae</taxon>
        <taxon>Candolleomyces</taxon>
    </lineage>
</organism>
<feature type="compositionally biased region" description="Basic residues" evidence="2">
    <location>
        <begin position="1"/>
        <end position="10"/>
    </location>
</feature>
<feature type="compositionally biased region" description="Basic and acidic residues" evidence="2">
    <location>
        <begin position="35"/>
        <end position="44"/>
    </location>
</feature>
<keyword evidence="1" id="KW-0677">Repeat</keyword>
<evidence type="ECO:0000259" key="4">
    <source>
        <dbReference type="Pfam" id="PF20153"/>
    </source>
</evidence>
<dbReference type="GO" id="GO:0000159">
    <property type="term" value="C:protein phosphatase type 2A complex"/>
    <property type="evidence" value="ECO:0007669"/>
    <property type="project" value="TreeGrafter"/>
</dbReference>
<dbReference type="GO" id="GO:0005829">
    <property type="term" value="C:cytosol"/>
    <property type="evidence" value="ECO:0007669"/>
    <property type="project" value="TreeGrafter"/>
</dbReference>
<dbReference type="Proteomes" id="UP001140091">
    <property type="component" value="Unassembled WGS sequence"/>
</dbReference>
<evidence type="ECO:0000313" key="6">
    <source>
        <dbReference type="Proteomes" id="UP001140091"/>
    </source>
</evidence>
<keyword evidence="3" id="KW-1133">Transmembrane helix</keyword>
<dbReference type="GO" id="GO:0005634">
    <property type="term" value="C:nucleus"/>
    <property type="evidence" value="ECO:0007669"/>
    <property type="project" value="TreeGrafter"/>
</dbReference>
<dbReference type="PANTHER" id="PTHR10648">
    <property type="entry name" value="SERINE/THREONINE-PROTEIN PHOSPHATASE PP2A 65 KDA REGULATORY SUBUNIT"/>
    <property type="match status" value="1"/>
</dbReference>
<dbReference type="SUPFAM" id="SSF48371">
    <property type="entry name" value="ARM repeat"/>
    <property type="match status" value="1"/>
</dbReference>
<dbReference type="OrthoDB" id="2634466at2759"/>
<evidence type="ECO:0000256" key="2">
    <source>
        <dbReference type="SAM" id="MobiDB-lite"/>
    </source>
</evidence>
<keyword evidence="6" id="KW-1185">Reference proteome</keyword>
<dbReference type="PANTHER" id="PTHR10648:SF4">
    <property type="entry name" value="PROTEIN PHOSPHATASE 2 (FORMERLY 2A), REGULATORY SUBUNIT A, BETA ISOFORM-RELATED"/>
    <property type="match status" value="1"/>
</dbReference>
<comment type="caution">
    <text evidence="5">The sequence shown here is derived from an EMBL/GenBank/DDBJ whole genome shotgun (WGS) entry which is preliminary data.</text>
</comment>
<evidence type="ECO:0000256" key="1">
    <source>
        <dbReference type="ARBA" id="ARBA00022737"/>
    </source>
</evidence>
<keyword evidence="3" id="KW-0472">Membrane</keyword>
<dbReference type="GO" id="GO:0019888">
    <property type="term" value="F:protein phosphatase regulator activity"/>
    <property type="evidence" value="ECO:0007669"/>
    <property type="project" value="TreeGrafter"/>
</dbReference>
<accession>A0A9W8MJD3</accession>
<evidence type="ECO:0000313" key="5">
    <source>
        <dbReference type="EMBL" id="KAJ2930699.1"/>
    </source>
</evidence>
<reference evidence="5" key="1">
    <citation type="submission" date="2022-06" db="EMBL/GenBank/DDBJ databases">
        <title>Genome Sequence of Candolleomyces eurysporus.</title>
        <authorList>
            <person name="Buettner E."/>
        </authorList>
    </citation>
    <scope>NUCLEOTIDE SEQUENCE</scope>
    <source>
        <strain evidence="5">VTCC 930004</strain>
    </source>
</reference>
<dbReference type="Pfam" id="PF20153">
    <property type="entry name" value="DUF6535"/>
    <property type="match status" value="1"/>
</dbReference>
<gene>
    <name evidence="5" type="ORF">H1R20_g6393</name>
</gene>
<name>A0A9W8MJD3_9AGAR</name>
<feature type="transmembrane region" description="Helical" evidence="3">
    <location>
        <begin position="227"/>
        <end position="249"/>
    </location>
</feature>
<dbReference type="Gene3D" id="1.25.10.10">
    <property type="entry name" value="Leucine-rich Repeat Variant"/>
    <property type="match status" value="3"/>
</dbReference>
<feature type="domain" description="DUF6535" evidence="4">
    <location>
        <begin position="55"/>
        <end position="216"/>
    </location>
</feature>
<feature type="transmembrane region" description="Helical" evidence="3">
    <location>
        <begin position="193"/>
        <end position="215"/>
    </location>
</feature>
<feature type="non-terminal residue" evidence="5">
    <location>
        <position position="1"/>
    </location>
</feature>
<dbReference type="EMBL" id="JANBPK010000824">
    <property type="protein sequence ID" value="KAJ2930699.1"/>
    <property type="molecule type" value="Genomic_DNA"/>
</dbReference>
<dbReference type="InterPro" id="IPR051023">
    <property type="entry name" value="PP2A_Regulatory_Subunit_A"/>
</dbReference>
<proteinExistence type="predicted"/>
<keyword evidence="3" id="KW-0812">Transmembrane</keyword>